<name>A0AAV3QQL4_LITER</name>
<organism evidence="1 2">
    <name type="scientific">Lithospermum erythrorhizon</name>
    <name type="common">Purple gromwell</name>
    <name type="synonym">Lithospermum officinale var. erythrorhizon</name>
    <dbReference type="NCBI Taxonomy" id="34254"/>
    <lineage>
        <taxon>Eukaryota</taxon>
        <taxon>Viridiplantae</taxon>
        <taxon>Streptophyta</taxon>
        <taxon>Embryophyta</taxon>
        <taxon>Tracheophyta</taxon>
        <taxon>Spermatophyta</taxon>
        <taxon>Magnoliopsida</taxon>
        <taxon>eudicotyledons</taxon>
        <taxon>Gunneridae</taxon>
        <taxon>Pentapetalae</taxon>
        <taxon>asterids</taxon>
        <taxon>lamiids</taxon>
        <taxon>Boraginales</taxon>
        <taxon>Boraginaceae</taxon>
        <taxon>Boraginoideae</taxon>
        <taxon>Lithospermeae</taxon>
        <taxon>Lithospermum</taxon>
    </lineage>
</organism>
<evidence type="ECO:0000313" key="2">
    <source>
        <dbReference type="Proteomes" id="UP001454036"/>
    </source>
</evidence>
<keyword evidence="2" id="KW-1185">Reference proteome</keyword>
<evidence type="ECO:0000313" key="1">
    <source>
        <dbReference type="EMBL" id="GAA0165999.1"/>
    </source>
</evidence>
<accession>A0AAV3QQL4</accession>
<gene>
    <name evidence="1" type="ORF">LIER_40100</name>
</gene>
<sequence length="127" mass="14161">MLSLNVPDDVIKTSEGLAQCKRDAETALASATVKAETDRIYFTNHTVPSFISSPAYEKKVGSECTSYFHSLVGSTSGRFPDLIALFNEETSRRPDWYRDLVLPLPEGLVLLEEGGEIPNPLNYSHYY</sequence>
<dbReference type="Proteomes" id="UP001454036">
    <property type="component" value="Unassembled WGS sequence"/>
</dbReference>
<protein>
    <submittedName>
        <fullName evidence="1">Uncharacterized protein</fullName>
    </submittedName>
</protein>
<comment type="caution">
    <text evidence="1">The sequence shown here is derived from an EMBL/GenBank/DDBJ whole genome shotgun (WGS) entry which is preliminary data.</text>
</comment>
<proteinExistence type="predicted"/>
<dbReference type="AlphaFoldDB" id="A0AAV3QQL4"/>
<dbReference type="EMBL" id="BAABME010022522">
    <property type="protein sequence ID" value="GAA0165999.1"/>
    <property type="molecule type" value="Genomic_DNA"/>
</dbReference>
<reference evidence="1 2" key="1">
    <citation type="submission" date="2024-01" db="EMBL/GenBank/DDBJ databases">
        <title>The complete chloroplast genome sequence of Lithospermum erythrorhizon: insights into the phylogenetic relationship among Boraginaceae species and the maternal lineages of purple gromwells.</title>
        <authorList>
            <person name="Okada T."/>
            <person name="Watanabe K."/>
        </authorList>
    </citation>
    <scope>NUCLEOTIDE SEQUENCE [LARGE SCALE GENOMIC DNA]</scope>
</reference>